<dbReference type="Proteomes" id="UP001060215">
    <property type="component" value="Chromosome 6"/>
</dbReference>
<dbReference type="EMBL" id="CM045763">
    <property type="protein sequence ID" value="KAI8020796.1"/>
    <property type="molecule type" value="Genomic_DNA"/>
</dbReference>
<reference evidence="1 2" key="1">
    <citation type="journal article" date="2022" name="Plant J.">
        <title>Chromosome-level genome of Camellia lanceoleosa provides a valuable resource for understanding genome evolution and self-incompatibility.</title>
        <authorList>
            <person name="Gong W."/>
            <person name="Xiao S."/>
            <person name="Wang L."/>
            <person name="Liao Z."/>
            <person name="Chang Y."/>
            <person name="Mo W."/>
            <person name="Hu G."/>
            <person name="Li W."/>
            <person name="Zhao G."/>
            <person name="Zhu H."/>
            <person name="Hu X."/>
            <person name="Ji K."/>
            <person name="Xiang X."/>
            <person name="Song Q."/>
            <person name="Yuan D."/>
            <person name="Jin S."/>
            <person name="Zhang L."/>
        </authorList>
    </citation>
    <scope>NUCLEOTIDE SEQUENCE [LARGE SCALE GENOMIC DNA]</scope>
    <source>
        <strain evidence="1">SQ_2022a</strain>
    </source>
</reference>
<protein>
    <submittedName>
        <fullName evidence="1">Basic 7S globulin</fullName>
    </submittedName>
</protein>
<organism evidence="1 2">
    <name type="scientific">Camellia lanceoleosa</name>
    <dbReference type="NCBI Taxonomy" id="1840588"/>
    <lineage>
        <taxon>Eukaryota</taxon>
        <taxon>Viridiplantae</taxon>
        <taxon>Streptophyta</taxon>
        <taxon>Embryophyta</taxon>
        <taxon>Tracheophyta</taxon>
        <taxon>Spermatophyta</taxon>
        <taxon>Magnoliopsida</taxon>
        <taxon>eudicotyledons</taxon>
        <taxon>Gunneridae</taxon>
        <taxon>Pentapetalae</taxon>
        <taxon>asterids</taxon>
        <taxon>Ericales</taxon>
        <taxon>Theaceae</taxon>
        <taxon>Camellia</taxon>
    </lineage>
</organism>
<gene>
    <name evidence="1" type="ORF">LOK49_LG03G00908</name>
</gene>
<proteinExistence type="predicted"/>
<accession>A0ACC0IA19</accession>
<comment type="caution">
    <text evidence="1">The sequence shown here is derived from an EMBL/GenBank/DDBJ whole genome shotgun (WGS) entry which is preliminary data.</text>
</comment>
<name>A0ACC0IA19_9ERIC</name>
<sequence>MASSLYLFFSSLVLFFFLSHSELGDPNPTNLVYTVIKDVETLQYYTEIQLGSNVSSYYRQVVIDLGGQLLWFNCHDFDSTSYRPIRCGSAKCKAAKGSQCTTATTTQKKMCGVLARNSVKNLVAAEVLLEDVSIVGFVDRSSHLYVYNVSHVAFSCANSSFLLKGLAKATKGMVGLGRTQTALPIQIASAFKLPNKFAFCLPSSTGLYANIYVGGAPYYLNPSTLNFTKSLTTTPLIVNAAQPDEYFINVKSISVDGTKLFSFNTSLLSIDRNGVGGTKLSTITPYTILQTCIYKCLVSEFVKKALSRKIKMVASVAPFGACFSSKTMASTITGAAVPSIDLVVRKGVYWRIYGANSMVRVNKDVSCLGFVDGGPHPITSVVLGGYQMEDHFLEFDLTSSKLAFSSSLLLYNSTCSLSRTS</sequence>
<evidence type="ECO:0000313" key="1">
    <source>
        <dbReference type="EMBL" id="KAI8020796.1"/>
    </source>
</evidence>
<evidence type="ECO:0000313" key="2">
    <source>
        <dbReference type="Proteomes" id="UP001060215"/>
    </source>
</evidence>
<keyword evidence="2" id="KW-1185">Reference proteome</keyword>